<comment type="caution">
    <text evidence="8">The sequence shown here is derived from an EMBL/GenBank/DDBJ whole genome shotgun (WGS) entry which is preliminary data.</text>
</comment>
<dbReference type="EMBL" id="JANJYJ010000010">
    <property type="protein sequence ID" value="KAK3185144.1"/>
    <property type="molecule type" value="Genomic_DNA"/>
</dbReference>
<dbReference type="Proteomes" id="UP001281410">
    <property type="component" value="Unassembled WGS sequence"/>
</dbReference>
<dbReference type="Pfam" id="PF01429">
    <property type="entry name" value="MBD"/>
    <property type="match status" value="1"/>
</dbReference>
<evidence type="ECO:0000256" key="4">
    <source>
        <dbReference type="ARBA" id="ARBA00023163"/>
    </source>
</evidence>
<dbReference type="Gene3D" id="3.30.890.10">
    <property type="entry name" value="Methyl-cpg-binding Protein 2, Chain A"/>
    <property type="match status" value="1"/>
</dbReference>
<accession>A0AAD9ZPV1</accession>
<gene>
    <name evidence="8" type="ORF">Dsin_032430</name>
</gene>
<evidence type="ECO:0000256" key="2">
    <source>
        <dbReference type="ARBA" id="ARBA00023015"/>
    </source>
</evidence>
<dbReference type="PROSITE" id="PS50982">
    <property type="entry name" value="MBD"/>
    <property type="match status" value="1"/>
</dbReference>
<evidence type="ECO:0000256" key="3">
    <source>
        <dbReference type="ARBA" id="ARBA00023125"/>
    </source>
</evidence>
<dbReference type="InterPro" id="IPR016177">
    <property type="entry name" value="DNA-bd_dom_sf"/>
</dbReference>
<evidence type="ECO:0000256" key="6">
    <source>
        <dbReference type="SAM" id="MobiDB-lite"/>
    </source>
</evidence>
<organism evidence="8 9">
    <name type="scientific">Dipteronia sinensis</name>
    <dbReference type="NCBI Taxonomy" id="43782"/>
    <lineage>
        <taxon>Eukaryota</taxon>
        <taxon>Viridiplantae</taxon>
        <taxon>Streptophyta</taxon>
        <taxon>Embryophyta</taxon>
        <taxon>Tracheophyta</taxon>
        <taxon>Spermatophyta</taxon>
        <taxon>Magnoliopsida</taxon>
        <taxon>eudicotyledons</taxon>
        <taxon>Gunneridae</taxon>
        <taxon>Pentapetalae</taxon>
        <taxon>rosids</taxon>
        <taxon>malvids</taxon>
        <taxon>Sapindales</taxon>
        <taxon>Sapindaceae</taxon>
        <taxon>Hippocastanoideae</taxon>
        <taxon>Acereae</taxon>
        <taxon>Dipteronia</taxon>
    </lineage>
</organism>
<feature type="domain" description="MBD" evidence="7">
    <location>
        <begin position="21"/>
        <end position="95"/>
    </location>
</feature>
<reference evidence="8" key="1">
    <citation type="journal article" date="2023" name="Plant J.">
        <title>Genome sequences and population genomics provide insights into the demographic history, inbreeding, and mutation load of two 'living fossil' tree species of Dipteronia.</title>
        <authorList>
            <person name="Feng Y."/>
            <person name="Comes H.P."/>
            <person name="Chen J."/>
            <person name="Zhu S."/>
            <person name="Lu R."/>
            <person name="Zhang X."/>
            <person name="Li P."/>
            <person name="Qiu J."/>
            <person name="Olsen K.M."/>
            <person name="Qiu Y."/>
        </authorList>
    </citation>
    <scope>NUCLEOTIDE SEQUENCE</scope>
    <source>
        <strain evidence="8">NBL</strain>
    </source>
</reference>
<dbReference type="GO" id="GO:0005634">
    <property type="term" value="C:nucleus"/>
    <property type="evidence" value="ECO:0007669"/>
    <property type="project" value="UniProtKB-SubCell"/>
</dbReference>
<evidence type="ECO:0000259" key="7">
    <source>
        <dbReference type="PROSITE" id="PS50982"/>
    </source>
</evidence>
<protein>
    <recommendedName>
        <fullName evidence="7">MBD domain-containing protein</fullName>
    </recommendedName>
</protein>
<evidence type="ECO:0000313" key="8">
    <source>
        <dbReference type="EMBL" id="KAK3185144.1"/>
    </source>
</evidence>
<keyword evidence="5" id="KW-0539">Nucleus</keyword>
<keyword evidence="2" id="KW-0805">Transcription regulation</keyword>
<sequence length="144" mass="16499">MDVQPITVAFPMQKVKKLNKENLVDGKLYGLPDGWRVELRPRNGDYQGKVDQFFYAPGTNKQFRSIKSIEKQFNIKVEKPIINSLDDAKLTPDQGLKRDHSEYPILKFVKNIFDSCREIDAEKNDGKTQSGEIEDHKSTTGPEN</sequence>
<keyword evidence="3" id="KW-0238">DNA-binding</keyword>
<name>A0AAD9ZPV1_9ROSI</name>
<keyword evidence="9" id="KW-1185">Reference proteome</keyword>
<dbReference type="AlphaFoldDB" id="A0AAD9ZPV1"/>
<keyword evidence="4" id="KW-0804">Transcription</keyword>
<feature type="region of interest" description="Disordered" evidence="6">
    <location>
        <begin position="123"/>
        <end position="144"/>
    </location>
</feature>
<evidence type="ECO:0000313" key="9">
    <source>
        <dbReference type="Proteomes" id="UP001281410"/>
    </source>
</evidence>
<proteinExistence type="predicted"/>
<dbReference type="InterPro" id="IPR001739">
    <property type="entry name" value="Methyl_CpG_DNA-bd"/>
</dbReference>
<dbReference type="SUPFAM" id="SSF54171">
    <property type="entry name" value="DNA-binding domain"/>
    <property type="match status" value="1"/>
</dbReference>
<evidence type="ECO:0000256" key="5">
    <source>
        <dbReference type="ARBA" id="ARBA00023242"/>
    </source>
</evidence>
<dbReference type="GO" id="GO:0003677">
    <property type="term" value="F:DNA binding"/>
    <property type="evidence" value="ECO:0007669"/>
    <property type="project" value="UniProtKB-KW"/>
</dbReference>
<comment type="subcellular location">
    <subcellularLocation>
        <location evidence="1">Nucleus</location>
    </subcellularLocation>
</comment>
<evidence type="ECO:0000256" key="1">
    <source>
        <dbReference type="ARBA" id="ARBA00004123"/>
    </source>
</evidence>